<dbReference type="InterPro" id="IPR027417">
    <property type="entry name" value="P-loop_NTPase"/>
</dbReference>
<feature type="region of interest" description="Disordered" evidence="1">
    <location>
        <begin position="23"/>
        <end position="69"/>
    </location>
</feature>
<accession>A0A438CZ65</accession>
<feature type="compositionally biased region" description="Basic and acidic residues" evidence="1">
    <location>
        <begin position="48"/>
        <end position="69"/>
    </location>
</feature>
<dbReference type="PANTHER" id="PTHR43423">
    <property type="entry name" value="ABC TRANSPORTER I FAMILY MEMBER 17"/>
    <property type="match status" value="1"/>
</dbReference>
<dbReference type="SUPFAM" id="SSF52540">
    <property type="entry name" value="P-loop containing nucleoside triphosphate hydrolases"/>
    <property type="match status" value="1"/>
</dbReference>
<protein>
    <submittedName>
        <fullName evidence="2">ABC transporter I family member 17</fullName>
    </submittedName>
</protein>
<dbReference type="AlphaFoldDB" id="A0A438CZ65"/>
<evidence type="ECO:0000313" key="2">
    <source>
        <dbReference type="EMBL" id="RVW28519.1"/>
    </source>
</evidence>
<reference evidence="2 3" key="1">
    <citation type="journal article" date="2018" name="PLoS Genet.">
        <title>Population sequencing reveals clonal diversity and ancestral inbreeding in the grapevine cultivar Chardonnay.</title>
        <authorList>
            <person name="Roach M.J."/>
            <person name="Johnson D.L."/>
            <person name="Bohlmann J."/>
            <person name="van Vuuren H.J."/>
            <person name="Jones S.J."/>
            <person name="Pretorius I.S."/>
            <person name="Schmidt S.A."/>
            <person name="Borneman A.R."/>
        </authorList>
    </citation>
    <scope>NUCLEOTIDE SEQUENCE [LARGE SCALE GENOMIC DNA]</scope>
    <source>
        <strain evidence="3">cv. Chardonnay</strain>
        <tissue evidence="2">Leaf</tissue>
    </source>
</reference>
<dbReference type="PANTHER" id="PTHR43423:SF1">
    <property type="entry name" value="ABC TRANSPORTER I FAMILY MEMBER 17"/>
    <property type="match status" value="1"/>
</dbReference>
<gene>
    <name evidence="2" type="primary">ABCI17_1</name>
    <name evidence="2" type="ORF">CK203_117674</name>
</gene>
<comment type="caution">
    <text evidence="2">The sequence shown here is derived from an EMBL/GenBank/DDBJ whole genome shotgun (WGS) entry which is preliminary data.</text>
</comment>
<dbReference type="EMBL" id="QGNW01001889">
    <property type="protein sequence ID" value="RVW28519.1"/>
    <property type="molecule type" value="Genomic_DNA"/>
</dbReference>
<dbReference type="Proteomes" id="UP000288805">
    <property type="component" value="Unassembled WGS sequence"/>
</dbReference>
<sequence>MSSATTPFLDSSPAVEPLILQVEEEEDGERNRNFGSEPDQGFGIGRGDTARDRRGRAERGDRGGDRAEREWEINAAAGAEPAVGTAVRTVYLDGTDIRELDVLGLRRKVGMLFQLPFSLRKTGGELSVGQAQRVALAGPLLMNQRPNIDTKHRGCYSEAEEKPRNDIVMVSHSIKQIQRIADRVCLLVDGEIMKS</sequence>
<dbReference type="Gene3D" id="3.40.50.300">
    <property type="entry name" value="P-loop containing nucleotide triphosphate hydrolases"/>
    <property type="match status" value="1"/>
</dbReference>
<organism evidence="2 3">
    <name type="scientific">Vitis vinifera</name>
    <name type="common">Grape</name>
    <dbReference type="NCBI Taxonomy" id="29760"/>
    <lineage>
        <taxon>Eukaryota</taxon>
        <taxon>Viridiplantae</taxon>
        <taxon>Streptophyta</taxon>
        <taxon>Embryophyta</taxon>
        <taxon>Tracheophyta</taxon>
        <taxon>Spermatophyta</taxon>
        <taxon>Magnoliopsida</taxon>
        <taxon>eudicotyledons</taxon>
        <taxon>Gunneridae</taxon>
        <taxon>Pentapetalae</taxon>
        <taxon>rosids</taxon>
        <taxon>Vitales</taxon>
        <taxon>Vitaceae</taxon>
        <taxon>Viteae</taxon>
        <taxon>Vitis</taxon>
    </lineage>
</organism>
<evidence type="ECO:0000313" key="3">
    <source>
        <dbReference type="Proteomes" id="UP000288805"/>
    </source>
</evidence>
<name>A0A438CZ65_VITVI</name>
<evidence type="ECO:0000256" key="1">
    <source>
        <dbReference type="SAM" id="MobiDB-lite"/>
    </source>
</evidence>
<proteinExistence type="predicted"/>